<keyword evidence="5" id="KW-0539">Nucleus</keyword>
<dbReference type="InterPro" id="IPR036864">
    <property type="entry name" value="Zn2-C6_fun-type_DNA-bd_sf"/>
</dbReference>
<dbReference type="EMBL" id="KN846958">
    <property type="protein sequence ID" value="KIW69263.1"/>
    <property type="molecule type" value="Genomic_DNA"/>
</dbReference>
<keyword evidence="2" id="KW-0805">Transcription regulation</keyword>
<dbReference type="SMART" id="SM00906">
    <property type="entry name" value="Fungal_trans"/>
    <property type="match status" value="1"/>
</dbReference>
<keyword evidence="1" id="KW-0479">Metal-binding</keyword>
<dbReference type="Pfam" id="PF04082">
    <property type="entry name" value="Fungal_trans"/>
    <property type="match status" value="1"/>
</dbReference>
<evidence type="ECO:0000256" key="6">
    <source>
        <dbReference type="SAM" id="MobiDB-lite"/>
    </source>
</evidence>
<dbReference type="GO" id="GO:0000981">
    <property type="term" value="F:DNA-binding transcription factor activity, RNA polymerase II-specific"/>
    <property type="evidence" value="ECO:0007669"/>
    <property type="project" value="InterPro"/>
</dbReference>
<dbReference type="Pfam" id="PF00172">
    <property type="entry name" value="Zn_clus"/>
    <property type="match status" value="1"/>
</dbReference>
<evidence type="ECO:0000313" key="8">
    <source>
        <dbReference type="EMBL" id="KIW69263.1"/>
    </source>
</evidence>
<keyword evidence="4" id="KW-0804">Transcription</keyword>
<keyword evidence="3" id="KW-0238">DNA-binding</keyword>
<dbReference type="Proteomes" id="UP000054266">
    <property type="component" value="Unassembled WGS sequence"/>
</dbReference>
<dbReference type="CDD" id="cd00067">
    <property type="entry name" value="GAL4"/>
    <property type="match status" value="1"/>
</dbReference>
<feature type="compositionally biased region" description="Low complexity" evidence="6">
    <location>
        <begin position="1"/>
        <end position="13"/>
    </location>
</feature>
<reference evidence="8 9" key="1">
    <citation type="submission" date="2015-01" db="EMBL/GenBank/DDBJ databases">
        <title>The Genome Sequence of Capronia semiimmersa CBS27337.</title>
        <authorList>
            <consortium name="The Broad Institute Genomics Platform"/>
            <person name="Cuomo C."/>
            <person name="de Hoog S."/>
            <person name="Gorbushina A."/>
            <person name="Stielow B."/>
            <person name="Teixiera M."/>
            <person name="Abouelleil A."/>
            <person name="Chapman S.B."/>
            <person name="Priest M."/>
            <person name="Young S.K."/>
            <person name="Wortman J."/>
            <person name="Nusbaum C."/>
            <person name="Birren B."/>
        </authorList>
    </citation>
    <scope>NUCLEOTIDE SEQUENCE [LARGE SCALE GENOMIC DNA]</scope>
    <source>
        <strain evidence="8 9">CBS 27337</strain>
    </source>
</reference>
<dbReference type="PROSITE" id="PS50048">
    <property type="entry name" value="ZN2_CY6_FUNGAL_2"/>
    <property type="match status" value="1"/>
</dbReference>
<dbReference type="GO" id="GO:0008270">
    <property type="term" value="F:zinc ion binding"/>
    <property type="evidence" value="ECO:0007669"/>
    <property type="project" value="InterPro"/>
</dbReference>
<feature type="region of interest" description="Disordered" evidence="6">
    <location>
        <begin position="133"/>
        <end position="195"/>
    </location>
</feature>
<dbReference type="InterPro" id="IPR001138">
    <property type="entry name" value="Zn2Cys6_DnaBD"/>
</dbReference>
<feature type="compositionally biased region" description="Polar residues" evidence="6">
    <location>
        <begin position="150"/>
        <end position="170"/>
    </location>
</feature>
<sequence length="773" mass="87038">MLALAEGLAGSAGDPESPSQPHQRHSQPKQPSSRKRSLTNLRTSHACDRCRAMRTKCSGDDRCTKCIKDNVTCAYGDRKRERNKKDLAESLDRIGLLEAENGKLRSVLRALTERGDFRPEEHADIMNVLAKFSEQEEGGPGPDSSSQSQTRTAPSTAQRTTSNQASTRTGAVSGEDRTRSCVASPGKQGELPRIVSLNNGGGASGFVGKMSEISWIQRAFETVRGSRDGNPGRFNAAEMDVNVATTTDLIYFMDDTNVLAVDEDFVDQYHWPSRESVLLLSEAFFHAMQGAFQFVLREQFLQQAYQFSATGPNPSWAKRHWLALANLVWAIGSKWLQITKLGEQESSDEHLIYYARARALGLDHRVMFDHPDIERVQGIGLLSFYLLINGSITRAWNTLGHATRHATALGLHLRVTDVNVSELEKARRARTWYSLYSLEILIAEMTGRPKSVFLVDTTIPIDLFWSVPHEIPEFSGQVDDYLSPEGSRKIWLEYLHAGRTVSQMTGGMVPWKSFTSVGRIVPASYPPQRLYLCRLSDKVAMQMYSGTSDDPWSEIQRKISSLQSELRQWAEDLPEELTIQGQGHADTDPRTKVELSMYYHSVEMILNLPCLCEIKIKDESTRSQEFNRSAARACVHAAMSMLALMPDYPTAHEANQLLPWWSLLHFVAQATAVILLEFALGARHFRDEVPQLVSYLRKAMGYLWCMAEGSRSGYRAWRIFRQLLTEVSQQFEELDLTDIPTEAPPPPTWNHELEAATRKAFPGGQRREYNFPV</sequence>
<organism evidence="8 9">
    <name type="scientific">Phialophora macrospora</name>
    <dbReference type="NCBI Taxonomy" id="1851006"/>
    <lineage>
        <taxon>Eukaryota</taxon>
        <taxon>Fungi</taxon>
        <taxon>Dikarya</taxon>
        <taxon>Ascomycota</taxon>
        <taxon>Pezizomycotina</taxon>
        <taxon>Eurotiomycetes</taxon>
        <taxon>Chaetothyriomycetidae</taxon>
        <taxon>Chaetothyriales</taxon>
        <taxon>Herpotrichiellaceae</taxon>
        <taxon>Phialophora</taxon>
    </lineage>
</organism>
<dbReference type="Gene3D" id="4.10.240.10">
    <property type="entry name" value="Zn(2)-C6 fungal-type DNA-binding domain"/>
    <property type="match status" value="1"/>
</dbReference>
<accession>A0A0D2FM95</accession>
<evidence type="ECO:0000256" key="2">
    <source>
        <dbReference type="ARBA" id="ARBA00023015"/>
    </source>
</evidence>
<dbReference type="InterPro" id="IPR007219">
    <property type="entry name" value="XnlR_reg_dom"/>
</dbReference>
<feature type="compositionally biased region" description="Basic residues" evidence="6">
    <location>
        <begin position="22"/>
        <end position="37"/>
    </location>
</feature>
<evidence type="ECO:0000259" key="7">
    <source>
        <dbReference type="PROSITE" id="PS50048"/>
    </source>
</evidence>
<dbReference type="SUPFAM" id="SSF57701">
    <property type="entry name" value="Zn2/Cys6 DNA-binding domain"/>
    <property type="match status" value="1"/>
</dbReference>
<dbReference type="SMART" id="SM00066">
    <property type="entry name" value="GAL4"/>
    <property type="match status" value="1"/>
</dbReference>
<dbReference type="PANTHER" id="PTHR47654">
    <property type="entry name" value="ZN(II)2CYS6 TRANSCRIPTION FACTOR (EUROFUNG)-RELATED"/>
    <property type="match status" value="1"/>
</dbReference>
<dbReference type="GO" id="GO:0006351">
    <property type="term" value="P:DNA-templated transcription"/>
    <property type="evidence" value="ECO:0007669"/>
    <property type="project" value="InterPro"/>
</dbReference>
<gene>
    <name evidence="8" type="ORF">PV04_05148</name>
</gene>
<dbReference type="PANTHER" id="PTHR47654:SF5">
    <property type="entry name" value="TRANSCRIPTION FACTOR DOMAIN-CONTAINING PROTEIN"/>
    <property type="match status" value="1"/>
</dbReference>
<dbReference type="CDD" id="cd12148">
    <property type="entry name" value="fungal_TF_MHR"/>
    <property type="match status" value="1"/>
</dbReference>
<proteinExistence type="predicted"/>
<evidence type="ECO:0000256" key="5">
    <source>
        <dbReference type="ARBA" id="ARBA00023242"/>
    </source>
</evidence>
<evidence type="ECO:0000256" key="4">
    <source>
        <dbReference type="ARBA" id="ARBA00023163"/>
    </source>
</evidence>
<dbReference type="PROSITE" id="PS00463">
    <property type="entry name" value="ZN2_CY6_FUNGAL_1"/>
    <property type="match status" value="1"/>
</dbReference>
<dbReference type="GO" id="GO:0003677">
    <property type="term" value="F:DNA binding"/>
    <property type="evidence" value="ECO:0007669"/>
    <property type="project" value="UniProtKB-KW"/>
</dbReference>
<dbReference type="AlphaFoldDB" id="A0A0D2FM95"/>
<feature type="region of interest" description="Disordered" evidence="6">
    <location>
        <begin position="1"/>
        <end position="41"/>
    </location>
</feature>
<feature type="domain" description="Zn(2)-C6 fungal-type" evidence="7">
    <location>
        <begin position="46"/>
        <end position="75"/>
    </location>
</feature>
<name>A0A0D2FM95_9EURO</name>
<evidence type="ECO:0000313" key="9">
    <source>
        <dbReference type="Proteomes" id="UP000054266"/>
    </source>
</evidence>
<evidence type="ECO:0000256" key="1">
    <source>
        <dbReference type="ARBA" id="ARBA00022723"/>
    </source>
</evidence>
<evidence type="ECO:0000256" key="3">
    <source>
        <dbReference type="ARBA" id="ARBA00023125"/>
    </source>
</evidence>
<protein>
    <recommendedName>
        <fullName evidence="7">Zn(2)-C6 fungal-type domain-containing protein</fullName>
    </recommendedName>
</protein>
<keyword evidence="9" id="KW-1185">Reference proteome</keyword>
<dbReference type="InterPro" id="IPR053230">
    <property type="entry name" value="Trans_reg_galc"/>
</dbReference>